<evidence type="ECO:0000313" key="1">
    <source>
        <dbReference type="EMBL" id="KAF9642798.1"/>
    </source>
</evidence>
<evidence type="ECO:0000313" key="2">
    <source>
        <dbReference type="Proteomes" id="UP000886501"/>
    </source>
</evidence>
<dbReference type="EMBL" id="MU118354">
    <property type="protein sequence ID" value="KAF9642798.1"/>
    <property type="molecule type" value="Genomic_DNA"/>
</dbReference>
<gene>
    <name evidence="1" type="ORF">BDM02DRAFT_3132852</name>
</gene>
<reference evidence="1" key="2">
    <citation type="journal article" date="2020" name="Nat. Commun.">
        <title>Large-scale genome sequencing of mycorrhizal fungi provides insights into the early evolution of symbiotic traits.</title>
        <authorList>
            <person name="Miyauchi S."/>
            <person name="Kiss E."/>
            <person name="Kuo A."/>
            <person name="Drula E."/>
            <person name="Kohler A."/>
            <person name="Sanchez-Garcia M."/>
            <person name="Morin E."/>
            <person name="Andreopoulos B."/>
            <person name="Barry K.W."/>
            <person name="Bonito G."/>
            <person name="Buee M."/>
            <person name="Carver A."/>
            <person name="Chen C."/>
            <person name="Cichocki N."/>
            <person name="Clum A."/>
            <person name="Culley D."/>
            <person name="Crous P.W."/>
            <person name="Fauchery L."/>
            <person name="Girlanda M."/>
            <person name="Hayes R.D."/>
            <person name="Keri Z."/>
            <person name="LaButti K."/>
            <person name="Lipzen A."/>
            <person name="Lombard V."/>
            <person name="Magnuson J."/>
            <person name="Maillard F."/>
            <person name="Murat C."/>
            <person name="Nolan M."/>
            <person name="Ohm R.A."/>
            <person name="Pangilinan J."/>
            <person name="Pereira M.F."/>
            <person name="Perotto S."/>
            <person name="Peter M."/>
            <person name="Pfister S."/>
            <person name="Riley R."/>
            <person name="Sitrit Y."/>
            <person name="Stielow J.B."/>
            <person name="Szollosi G."/>
            <person name="Zifcakova L."/>
            <person name="Stursova M."/>
            <person name="Spatafora J.W."/>
            <person name="Tedersoo L."/>
            <person name="Vaario L.M."/>
            <person name="Yamada A."/>
            <person name="Yan M."/>
            <person name="Wang P."/>
            <person name="Xu J."/>
            <person name="Bruns T."/>
            <person name="Baldrian P."/>
            <person name="Vilgalys R."/>
            <person name="Dunand C."/>
            <person name="Henrissat B."/>
            <person name="Grigoriev I.V."/>
            <person name="Hibbett D."/>
            <person name="Nagy L.G."/>
            <person name="Martin F.M."/>
        </authorList>
    </citation>
    <scope>NUCLEOTIDE SEQUENCE</scope>
    <source>
        <strain evidence="1">P2</strain>
    </source>
</reference>
<proteinExistence type="predicted"/>
<protein>
    <submittedName>
        <fullName evidence="1">Uncharacterized protein</fullName>
    </submittedName>
</protein>
<keyword evidence="2" id="KW-1185">Reference proteome</keyword>
<comment type="caution">
    <text evidence="1">The sequence shown here is derived from an EMBL/GenBank/DDBJ whole genome shotgun (WGS) entry which is preliminary data.</text>
</comment>
<reference evidence="1" key="1">
    <citation type="submission" date="2019-10" db="EMBL/GenBank/DDBJ databases">
        <authorList>
            <consortium name="DOE Joint Genome Institute"/>
            <person name="Kuo A."/>
            <person name="Miyauchi S."/>
            <person name="Kiss E."/>
            <person name="Drula E."/>
            <person name="Kohler A."/>
            <person name="Sanchez-Garcia M."/>
            <person name="Andreopoulos B."/>
            <person name="Barry K.W."/>
            <person name="Bonito G."/>
            <person name="Buee M."/>
            <person name="Carver A."/>
            <person name="Chen C."/>
            <person name="Cichocki N."/>
            <person name="Clum A."/>
            <person name="Culley D."/>
            <person name="Crous P.W."/>
            <person name="Fauchery L."/>
            <person name="Girlanda M."/>
            <person name="Hayes R."/>
            <person name="Keri Z."/>
            <person name="Labutti K."/>
            <person name="Lipzen A."/>
            <person name="Lombard V."/>
            <person name="Magnuson J."/>
            <person name="Maillard F."/>
            <person name="Morin E."/>
            <person name="Murat C."/>
            <person name="Nolan M."/>
            <person name="Ohm R."/>
            <person name="Pangilinan J."/>
            <person name="Pereira M."/>
            <person name="Perotto S."/>
            <person name="Peter M."/>
            <person name="Riley R."/>
            <person name="Sitrit Y."/>
            <person name="Stielow B."/>
            <person name="Szollosi G."/>
            <person name="Zifcakova L."/>
            <person name="Stursova M."/>
            <person name="Spatafora J.W."/>
            <person name="Tedersoo L."/>
            <person name="Vaario L.-M."/>
            <person name="Yamada A."/>
            <person name="Yan M."/>
            <person name="Wang P."/>
            <person name="Xu J."/>
            <person name="Bruns T."/>
            <person name="Baldrian P."/>
            <person name="Vilgalys R."/>
            <person name="Henrissat B."/>
            <person name="Grigoriev I.V."/>
            <person name="Hibbett D."/>
            <person name="Nagy L.G."/>
            <person name="Martin F.M."/>
        </authorList>
    </citation>
    <scope>NUCLEOTIDE SEQUENCE</scope>
    <source>
        <strain evidence="1">P2</strain>
    </source>
</reference>
<accession>A0ACB6Z013</accession>
<organism evidence="1 2">
    <name type="scientific">Thelephora ganbajun</name>
    <name type="common">Ganba fungus</name>
    <dbReference type="NCBI Taxonomy" id="370292"/>
    <lineage>
        <taxon>Eukaryota</taxon>
        <taxon>Fungi</taxon>
        <taxon>Dikarya</taxon>
        <taxon>Basidiomycota</taxon>
        <taxon>Agaricomycotina</taxon>
        <taxon>Agaricomycetes</taxon>
        <taxon>Thelephorales</taxon>
        <taxon>Thelephoraceae</taxon>
        <taxon>Thelephora</taxon>
    </lineage>
</organism>
<name>A0ACB6Z013_THEGA</name>
<dbReference type="Proteomes" id="UP000886501">
    <property type="component" value="Unassembled WGS sequence"/>
</dbReference>
<sequence length="565" mass="64208">MCQLLSNHMSSLLPGMILEEWIMPAQNVEPCTGSTSMSRRPAALIYTHCLGCAVVMGPYKLPGPPPPPNPLRHFFSALTPEAWQFHENICQYNVALSFTSLGVQIDDSVNRGGGGPPVFKIHGELHHWIGSLLPPHGQPPVYAQLYILDSHEALDHQMKRNSGLDPDVMYCLGGLISKHHRWAHIFRQAHKVFQTSSANQVSLQLTVNQNQDQRGYNLPTSDEVAIVVPGDGTQASSSCDIVLHQKDGSLQQVNEGSVMYECLQYPLFFIYGEDGFHYDLTMSPDASKWLSQVNYVVYHIQQHKHEFSLLLCGGCLFQQYLVDMWVAADQNRLNYLCYHQSEIHATLYQGLTDAIDNNIDLHDVRQRLILPSSYTGGPQYMKQCLQDALTLAHFHRKIDLFITVTCNPNWSEITHELLLGQTAADHPDLCARVFNMKKQAIIEDIYKHGIFGRTVAYVYTIEFQKRGLPHMHILIFLQPEDKIQTPEQVDSVVWVHWPDPQTQPTLFETVKRCMIHTYGDQCLESGKCSKGYLKSFQPHTNVNDEGWSILRDQRDHNQQPVDRSI</sequence>